<dbReference type="InterPro" id="IPR007387">
    <property type="entry name" value="TRAP_DctQ"/>
</dbReference>
<organism evidence="11 12">
    <name type="scientific">Oceanimonas doudoroffii</name>
    <dbReference type="NCBI Taxonomy" id="84158"/>
    <lineage>
        <taxon>Bacteria</taxon>
        <taxon>Pseudomonadati</taxon>
        <taxon>Pseudomonadota</taxon>
        <taxon>Gammaproteobacteria</taxon>
        <taxon>Aeromonadales</taxon>
        <taxon>Aeromonadaceae</taxon>
        <taxon>Oceanimonas</taxon>
    </lineage>
</organism>
<keyword evidence="4 9" id="KW-0997">Cell inner membrane</keyword>
<evidence type="ECO:0000256" key="1">
    <source>
        <dbReference type="ARBA" id="ARBA00004429"/>
    </source>
</evidence>
<feature type="transmembrane region" description="Helical" evidence="9">
    <location>
        <begin position="70"/>
        <end position="88"/>
    </location>
</feature>
<feature type="transmembrane region" description="Helical" evidence="9">
    <location>
        <begin position="150"/>
        <end position="170"/>
    </location>
</feature>
<dbReference type="RefSeq" id="WP_094201581.1">
    <property type="nucleotide sequence ID" value="NZ_NBIM01000006.1"/>
</dbReference>
<proteinExistence type="inferred from homology"/>
<evidence type="ECO:0000256" key="6">
    <source>
        <dbReference type="ARBA" id="ARBA00022989"/>
    </source>
</evidence>
<evidence type="ECO:0000256" key="4">
    <source>
        <dbReference type="ARBA" id="ARBA00022519"/>
    </source>
</evidence>
<evidence type="ECO:0000256" key="9">
    <source>
        <dbReference type="RuleBase" id="RU369079"/>
    </source>
</evidence>
<evidence type="ECO:0000256" key="5">
    <source>
        <dbReference type="ARBA" id="ARBA00022692"/>
    </source>
</evidence>
<dbReference type="OrthoDB" id="5465095at2"/>
<comment type="subunit">
    <text evidence="9">The complex comprises the extracytoplasmic solute receptor protein and the two transmembrane proteins.</text>
</comment>
<comment type="similarity">
    <text evidence="8 9">Belongs to the TRAP transporter small permease family.</text>
</comment>
<feature type="domain" description="Tripartite ATP-independent periplasmic transporters DctQ component" evidence="10">
    <location>
        <begin position="46"/>
        <end position="175"/>
    </location>
</feature>
<protein>
    <recommendedName>
        <fullName evidence="9">TRAP transporter small permease protein</fullName>
    </recommendedName>
</protein>
<evidence type="ECO:0000313" key="12">
    <source>
        <dbReference type="Proteomes" id="UP000242757"/>
    </source>
</evidence>
<keyword evidence="2 9" id="KW-0813">Transport</keyword>
<comment type="function">
    <text evidence="9">Part of the tripartite ATP-independent periplasmic (TRAP) transport system.</text>
</comment>
<name>A0A233RC86_9GAMM</name>
<dbReference type="AlphaFoldDB" id="A0A233RC86"/>
<comment type="caution">
    <text evidence="11">The sequence shown here is derived from an EMBL/GenBank/DDBJ whole genome shotgun (WGS) entry which is preliminary data.</text>
</comment>
<evidence type="ECO:0000313" key="11">
    <source>
        <dbReference type="EMBL" id="OXY80991.1"/>
    </source>
</evidence>
<dbReference type="GO" id="GO:0022857">
    <property type="term" value="F:transmembrane transporter activity"/>
    <property type="evidence" value="ECO:0007669"/>
    <property type="project" value="UniProtKB-UniRule"/>
</dbReference>
<gene>
    <name evidence="11" type="ORF">B6S08_14800</name>
</gene>
<evidence type="ECO:0000256" key="7">
    <source>
        <dbReference type="ARBA" id="ARBA00023136"/>
    </source>
</evidence>
<keyword evidence="3" id="KW-1003">Cell membrane</keyword>
<dbReference type="PANTHER" id="PTHR35011">
    <property type="entry name" value="2,3-DIKETO-L-GULONATE TRAP TRANSPORTER SMALL PERMEASE PROTEIN YIAM"/>
    <property type="match status" value="1"/>
</dbReference>
<keyword evidence="12" id="KW-1185">Reference proteome</keyword>
<feature type="transmembrane region" description="Helical" evidence="9">
    <location>
        <begin position="36"/>
        <end position="58"/>
    </location>
</feature>
<reference evidence="11 12" key="1">
    <citation type="submission" date="2017-08" db="EMBL/GenBank/DDBJ databases">
        <title>A Genome Sequence of Oceanimonas doudoroffii ATCC 27123T.</title>
        <authorList>
            <person name="Brennan M.A."/>
            <person name="Maclea K.S."/>
            <person name="Mcclelland W.D."/>
            <person name="Trachtenberg A.M."/>
        </authorList>
    </citation>
    <scope>NUCLEOTIDE SEQUENCE [LARGE SCALE GENOMIC DNA]</scope>
    <source>
        <strain evidence="11 12">ATCC 27123</strain>
    </source>
</reference>
<evidence type="ECO:0000256" key="2">
    <source>
        <dbReference type="ARBA" id="ARBA00022448"/>
    </source>
</evidence>
<accession>A0A233RC86</accession>
<dbReference type="Proteomes" id="UP000242757">
    <property type="component" value="Unassembled WGS sequence"/>
</dbReference>
<evidence type="ECO:0000256" key="3">
    <source>
        <dbReference type="ARBA" id="ARBA00022475"/>
    </source>
</evidence>
<dbReference type="EMBL" id="NBIM01000006">
    <property type="protein sequence ID" value="OXY80991.1"/>
    <property type="molecule type" value="Genomic_DNA"/>
</dbReference>
<evidence type="ECO:0000259" key="10">
    <source>
        <dbReference type="Pfam" id="PF04290"/>
    </source>
</evidence>
<feature type="transmembrane region" description="Helical" evidence="9">
    <location>
        <begin position="109"/>
        <end position="130"/>
    </location>
</feature>
<evidence type="ECO:0000256" key="8">
    <source>
        <dbReference type="ARBA" id="ARBA00038436"/>
    </source>
</evidence>
<dbReference type="GO" id="GO:0005886">
    <property type="term" value="C:plasma membrane"/>
    <property type="evidence" value="ECO:0007669"/>
    <property type="project" value="UniProtKB-SubCell"/>
</dbReference>
<dbReference type="Pfam" id="PF04290">
    <property type="entry name" value="DctQ"/>
    <property type="match status" value="1"/>
</dbReference>
<dbReference type="InterPro" id="IPR055348">
    <property type="entry name" value="DctQ"/>
</dbReference>
<sequence length="198" mass="21868">MSDKSKETVEDDTASYHSGLPGVLGWVDEGIARLEAVLLAAGVLLMAVNTCANVIARFVFGEGFFFSGEINRILIILITFAGLGYAARHGRHIRMSALYDSLSVGPRKVLMVLIALFTSIVMFFLCYHAYGYIETLYSRGRILPALGFEIWWIYLWAPVGFAITGIQYFLTAVKNITSRGVYLSTGVPDGYDDTETEV</sequence>
<keyword evidence="7 9" id="KW-0472">Membrane</keyword>
<keyword evidence="6 9" id="KW-1133">Transmembrane helix</keyword>
<keyword evidence="5 9" id="KW-0812">Transmembrane</keyword>
<comment type="subcellular location">
    <subcellularLocation>
        <location evidence="1 9">Cell inner membrane</location>
        <topology evidence="1 9">Multi-pass membrane protein</topology>
    </subcellularLocation>
</comment>